<protein>
    <submittedName>
        <fullName evidence="1">Uncharacterized protein</fullName>
    </submittedName>
</protein>
<evidence type="ECO:0000313" key="2">
    <source>
        <dbReference type="Proteomes" id="UP000246250"/>
    </source>
</evidence>
<dbReference type="EMBL" id="MH179480">
    <property type="protein sequence ID" value="AWH15436.1"/>
    <property type="molecule type" value="Genomic_DNA"/>
</dbReference>
<organism evidence="1 2">
    <name type="scientific">Pseudomonas phage 98PfluR60PP</name>
    <dbReference type="NCBI Taxonomy" id="2163965"/>
    <lineage>
        <taxon>Viruses</taxon>
        <taxon>Duplodnaviria</taxon>
        <taxon>Heunggongvirae</taxon>
        <taxon>Uroviricota</taxon>
        <taxon>Caudoviricetes</taxon>
        <taxon>Schitoviridae</taxon>
        <taxon>Littlefixvirus</taxon>
        <taxon>Littlefixvirus 98Pflur60pp</taxon>
    </lineage>
</organism>
<name>A0A2S1PFT9_9CAUD</name>
<dbReference type="RefSeq" id="YP_010659240.1">
    <property type="nucleotide sequence ID" value="NC_070866.1"/>
</dbReference>
<dbReference type="Proteomes" id="UP000246250">
    <property type="component" value="Segment"/>
</dbReference>
<dbReference type="KEGG" id="vg:77935208"/>
<accession>A0A2S1PFT9</accession>
<proteinExistence type="predicted"/>
<reference evidence="1 2" key="1">
    <citation type="submission" date="2018-04" db="EMBL/GenBank/DDBJ databases">
        <title>Complete genome sequences of new Aeromonas and Pseudomonas phages promising in phage therapy dedicated to aquaculture.</title>
        <authorList>
            <person name="Kolsut J."/>
            <person name="Wojcik E."/>
            <person name="Wojtasik A."/>
            <person name="Dastych J."/>
        </authorList>
    </citation>
    <scope>NUCLEOTIDE SEQUENCE [LARGE SCALE GENOMIC DNA]</scope>
</reference>
<sequence length="97" mass="10890">MSYQELPTKPEDTPEEILYVHDPKFKELVSLAESLEMSIGNKLNLDTGMCEAAVFYYYPETGKMEHLAEASEKDPIEATRLALEKAIDGLKASQTVH</sequence>
<evidence type="ECO:0000313" key="1">
    <source>
        <dbReference type="EMBL" id="AWH15436.1"/>
    </source>
</evidence>
<keyword evidence="2" id="KW-1185">Reference proteome</keyword>
<dbReference type="GeneID" id="77935208"/>